<protein>
    <submittedName>
        <fullName evidence="1">Uncharacterized protein</fullName>
    </submittedName>
</protein>
<evidence type="ECO:0000313" key="2">
    <source>
        <dbReference type="Proteomes" id="UP000186156"/>
    </source>
</evidence>
<reference evidence="2" key="1">
    <citation type="submission" date="2017-01" db="EMBL/GenBank/DDBJ databases">
        <authorList>
            <person name="Varghese N."/>
            <person name="Submissions S."/>
        </authorList>
    </citation>
    <scope>NUCLEOTIDE SEQUENCE [LARGE SCALE GENOMIC DNA]</scope>
    <source>
        <strain evidence="2">DSM 16176</strain>
    </source>
</reference>
<dbReference type="Proteomes" id="UP000186156">
    <property type="component" value="Unassembled WGS sequence"/>
</dbReference>
<dbReference type="AlphaFoldDB" id="A0A1N7M4B7"/>
<gene>
    <name evidence="1" type="ORF">SAMN05421799_104218</name>
</gene>
<keyword evidence="2" id="KW-1185">Reference proteome</keyword>
<evidence type="ECO:0000313" key="1">
    <source>
        <dbReference type="EMBL" id="SIS80950.1"/>
    </source>
</evidence>
<dbReference type="EMBL" id="FTOO01000004">
    <property type="protein sequence ID" value="SIS80950.1"/>
    <property type="molecule type" value="Genomic_DNA"/>
</dbReference>
<sequence>MTDKSEPVAQARLTIAPQKWYYKNASKYLGGYSNGHDDVD</sequence>
<organism evidence="1 2">
    <name type="scientific">Alicyclobacillus vulcanalis</name>
    <dbReference type="NCBI Taxonomy" id="252246"/>
    <lineage>
        <taxon>Bacteria</taxon>
        <taxon>Bacillati</taxon>
        <taxon>Bacillota</taxon>
        <taxon>Bacilli</taxon>
        <taxon>Bacillales</taxon>
        <taxon>Alicyclobacillaceae</taxon>
        <taxon>Alicyclobacillus</taxon>
    </lineage>
</organism>
<name>A0A1N7M4B7_9BACL</name>
<proteinExistence type="predicted"/>
<accession>A0A1N7M4B7</accession>